<name>A0A448WVM5_9PLAT</name>
<dbReference type="OrthoDB" id="498590at2759"/>
<protein>
    <submittedName>
        <fullName evidence="2">Uncharacterized protein</fullName>
    </submittedName>
</protein>
<dbReference type="GO" id="GO:0008278">
    <property type="term" value="C:cohesin complex"/>
    <property type="evidence" value="ECO:0007669"/>
    <property type="project" value="TreeGrafter"/>
</dbReference>
<comment type="similarity">
    <text evidence="1">Belongs to the SCC3 family.</text>
</comment>
<comment type="caution">
    <text evidence="2">The sequence shown here is derived from an EMBL/GenBank/DDBJ whole genome shotgun (WGS) entry which is preliminary data.</text>
</comment>
<dbReference type="Proteomes" id="UP000784294">
    <property type="component" value="Unassembled WGS sequence"/>
</dbReference>
<reference evidence="2" key="1">
    <citation type="submission" date="2018-11" db="EMBL/GenBank/DDBJ databases">
        <authorList>
            <consortium name="Pathogen Informatics"/>
        </authorList>
    </citation>
    <scope>NUCLEOTIDE SEQUENCE</scope>
</reference>
<organism evidence="2 3">
    <name type="scientific">Protopolystoma xenopodis</name>
    <dbReference type="NCBI Taxonomy" id="117903"/>
    <lineage>
        <taxon>Eukaryota</taxon>
        <taxon>Metazoa</taxon>
        <taxon>Spiralia</taxon>
        <taxon>Lophotrochozoa</taxon>
        <taxon>Platyhelminthes</taxon>
        <taxon>Monogenea</taxon>
        <taxon>Polyopisthocotylea</taxon>
        <taxon>Polystomatidea</taxon>
        <taxon>Polystomatidae</taxon>
        <taxon>Protopolystoma</taxon>
    </lineage>
</organism>
<dbReference type="GO" id="GO:0005634">
    <property type="term" value="C:nucleus"/>
    <property type="evidence" value="ECO:0007669"/>
    <property type="project" value="TreeGrafter"/>
</dbReference>
<dbReference type="PANTHER" id="PTHR11199:SF0">
    <property type="entry name" value="LD34181P-RELATED"/>
    <property type="match status" value="1"/>
</dbReference>
<evidence type="ECO:0000256" key="1">
    <source>
        <dbReference type="ARBA" id="ARBA00005486"/>
    </source>
</evidence>
<sequence length="198" mass="22252">MFIGEAEDETSKFEALHQRRTQLAAFCKLVIYNLVPIRSAAPLYKHYIRSFNDFGDIMKSTLAKSREISRIHTARMIAHCLNLAYLDVQASDVDGRVERGSEGFQTVKELARRLNLSFGLDFIKIREAMVALHSEGIQVCVAAAASAAAISGQLPGRPSNLLFLEIMSEFSNKLLRQDKRSLLEYVGRVSWMQDHTCA</sequence>
<gene>
    <name evidence="2" type="ORF">PXEA_LOCUS14710</name>
</gene>
<dbReference type="PANTHER" id="PTHR11199">
    <property type="entry name" value="STROMAL ANTIGEN"/>
    <property type="match status" value="1"/>
</dbReference>
<evidence type="ECO:0000313" key="2">
    <source>
        <dbReference type="EMBL" id="VEL21270.1"/>
    </source>
</evidence>
<dbReference type="GO" id="GO:0000785">
    <property type="term" value="C:chromatin"/>
    <property type="evidence" value="ECO:0007669"/>
    <property type="project" value="TreeGrafter"/>
</dbReference>
<keyword evidence="3" id="KW-1185">Reference proteome</keyword>
<proteinExistence type="inferred from homology"/>
<dbReference type="GO" id="GO:0003682">
    <property type="term" value="F:chromatin binding"/>
    <property type="evidence" value="ECO:0007669"/>
    <property type="project" value="TreeGrafter"/>
</dbReference>
<dbReference type="EMBL" id="CAAALY010050462">
    <property type="protein sequence ID" value="VEL21270.1"/>
    <property type="molecule type" value="Genomic_DNA"/>
</dbReference>
<accession>A0A448WVM5</accession>
<dbReference type="InterPro" id="IPR039662">
    <property type="entry name" value="Cohesin_Scc3/SA"/>
</dbReference>
<dbReference type="AlphaFoldDB" id="A0A448WVM5"/>
<evidence type="ECO:0000313" key="3">
    <source>
        <dbReference type="Proteomes" id="UP000784294"/>
    </source>
</evidence>
<dbReference type="GO" id="GO:0007062">
    <property type="term" value="P:sister chromatid cohesion"/>
    <property type="evidence" value="ECO:0007669"/>
    <property type="project" value="TreeGrafter"/>
</dbReference>